<accession>A0A6J6PFN9</accession>
<dbReference type="EMBL" id="CAEZXW010000016">
    <property type="protein sequence ID" value="CAB4697377.1"/>
    <property type="molecule type" value="Genomic_DNA"/>
</dbReference>
<proteinExistence type="predicted"/>
<protein>
    <submittedName>
        <fullName evidence="1">Unannotated protein</fullName>
    </submittedName>
</protein>
<organism evidence="1">
    <name type="scientific">freshwater metagenome</name>
    <dbReference type="NCBI Taxonomy" id="449393"/>
    <lineage>
        <taxon>unclassified sequences</taxon>
        <taxon>metagenomes</taxon>
        <taxon>ecological metagenomes</taxon>
    </lineage>
</organism>
<gene>
    <name evidence="1" type="ORF">UFOPK2593_00423</name>
</gene>
<name>A0A6J6PFN9_9ZZZZ</name>
<evidence type="ECO:0000313" key="1">
    <source>
        <dbReference type="EMBL" id="CAB4697377.1"/>
    </source>
</evidence>
<dbReference type="AlphaFoldDB" id="A0A6J6PFN9"/>
<reference evidence="1" key="1">
    <citation type="submission" date="2020-05" db="EMBL/GenBank/DDBJ databases">
        <authorList>
            <person name="Chiriac C."/>
            <person name="Salcher M."/>
            <person name="Ghai R."/>
            <person name="Kavagutti S V."/>
        </authorList>
    </citation>
    <scope>NUCLEOTIDE SEQUENCE</scope>
</reference>
<sequence>MHGNRTITKHRLWASSCHRDNRIAFAILNRNKLTFIVVMVNFDITQGSEATRAPINDALGAIYETSIVKTFKDGEYSL</sequence>